<name>A0A8J6NRI8_9BACT</name>
<reference evidence="2 3" key="1">
    <citation type="submission" date="2020-08" db="EMBL/GenBank/DDBJ databases">
        <title>Bridging the membrane lipid divide: bacteria of the FCB group superphylum have the potential to synthesize archaeal ether lipids.</title>
        <authorList>
            <person name="Villanueva L."/>
            <person name="Von Meijenfeldt F.A.B."/>
            <person name="Westbye A.B."/>
            <person name="Yadav S."/>
            <person name="Hopmans E.C."/>
            <person name="Dutilh B.E."/>
            <person name="Sinninghe Damste J.S."/>
        </authorList>
    </citation>
    <scope>NUCLEOTIDE SEQUENCE [LARGE SCALE GENOMIC DNA]</scope>
    <source>
        <strain evidence="2">NIOZ-UU17</strain>
    </source>
</reference>
<proteinExistence type="predicted"/>
<evidence type="ECO:0000256" key="1">
    <source>
        <dbReference type="SAM" id="MobiDB-lite"/>
    </source>
</evidence>
<evidence type="ECO:0000313" key="2">
    <source>
        <dbReference type="EMBL" id="MBC8430648.1"/>
    </source>
</evidence>
<sequence length="137" mass="15812">MAQSQVDYFQQLYSHRFKAYMNAVQAYNKAVKKGRPQSELKRLERAVKKLKRECGKAKAKLDTARANQRKSLKGKGSGGGKEPNVQTQQLIMSLENKLRNLQEQFRVEKREHKRRVIGEEMARVKKQLSNARAGLIK</sequence>
<dbReference type="Proteomes" id="UP000605201">
    <property type="component" value="Unassembled WGS sequence"/>
</dbReference>
<feature type="region of interest" description="Disordered" evidence="1">
    <location>
        <begin position="54"/>
        <end position="88"/>
    </location>
</feature>
<protein>
    <submittedName>
        <fullName evidence="2">Uncharacterized protein</fullName>
    </submittedName>
</protein>
<dbReference type="AlphaFoldDB" id="A0A8J6NRI8"/>
<evidence type="ECO:0000313" key="3">
    <source>
        <dbReference type="Proteomes" id="UP000605201"/>
    </source>
</evidence>
<comment type="caution">
    <text evidence="2">The sequence shown here is derived from an EMBL/GenBank/DDBJ whole genome shotgun (WGS) entry which is preliminary data.</text>
</comment>
<organism evidence="2 3">
    <name type="scientific">Candidatus Desulfatibia vada</name>
    <dbReference type="NCBI Taxonomy" id="2841696"/>
    <lineage>
        <taxon>Bacteria</taxon>
        <taxon>Pseudomonadati</taxon>
        <taxon>Thermodesulfobacteriota</taxon>
        <taxon>Desulfobacteria</taxon>
        <taxon>Desulfobacterales</taxon>
        <taxon>Desulfobacterales incertae sedis</taxon>
        <taxon>Candidatus Desulfatibia</taxon>
    </lineage>
</organism>
<dbReference type="EMBL" id="JACNIG010000065">
    <property type="protein sequence ID" value="MBC8430648.1"/>
    <property type="molecule type" value="Genomic_DNA"/>
</dbReference>
<gene>
    <name evidence="2" type="ORF">H8D96_01890</name>
</gene>
<feature type="compositionally biased region" description="Basic and acidic residues" evidence="1">
    <location>
        <begin position="54"/>
        <end position="63"/>
    </location>
</feature>
<accession>A0A8J6NRI8</accession>